<dbReference type="RefSeq" id="WP_055007734.1">
    <property type="nucleotide sequence ID" value="NZ_LJPW01000010.1"/>
</dbReference>
<evidence type="ECO:0000313" key="4">
    <source>
        <dbReference type="Proteomes" id="UP000278587"/>
    </source>
</evidence>
<sequence>MARPFFTAAWAASQHIYDPVAPEKRVAEVIGGFVAQNINNPDALARWKNTCAVRMSYIINYSGEKIPKIPDQTVSGEDRNQYFFRITDLKNFLMRNWGKPEAVKYPPSDSGPLANKKGIIVFEISGWSDARGHATLFDGSICYDHCYFNEPGVNYRTDQANFWSLT</sequence>
<dbReference type="InterPro" id="IPR025562">
    <property type="entry name" value="Tae4"/>
</dbReference>
<dbReference type="Pfam" id="PF14113">
    <property type="entry name" value="Tae4"/>
    <property type="match status" value="1"/>
</dbReference>
<reference evidence="3 4" key="1">
    <citation type="submission" date="2018-08" db="EMBL/GenBank/DDBJ databases">
        <title>Recombination of ecologically and evolutionarily significant loci maintains genetic cohesion in the Pseudomonas syringae species complex.</title>
        <authorList>
            <person name="Dillon M."/>
            <person name="Thakur S."/>
            <person name="Almeida R.N.D."/>
            <person name="Weir B.S."/>
            <person name="Guttman D.S."/>
        </authorList>
    </citation>
    <scope>NUCLEOTIDE SEQUENCE [LARGE SCALE GENOMIC DNA]</scope>
    <source>
        <strain evidence="1 4">ICMP 4086</strain>
        <strain evidence="2 3">ICMP 7496</strain>
    </source>
</reference>
<dbReference type="EMBL" id="RBOC01000179">
    <property type="protein sequence ID" value="RMM04675.1"/>
    <property type="molecule type" value="Genomic_DNA"/>
</dbReference>
<proteinExistence type="predicted"/>
<evidence type="ECO:0000313" key="2">
    <source>
        <dbReference type="EMBL" id="RMV67535.1"/>
    </source>
</evidence>
<dbReference type="AlphaFoldDB" id="A0A0P9KN27"/>
<dbReference type="Proteomes" id="UP000278587">
    <property type="component" value="Unassembled WGS sequence"/>
</dbReference>
<dbReference type="OrthoDB" id="8480759at2"/>
<comment type="caution">
    <text evidence="1">The sequence shown here is derived from an EMBL/GenBank/DDBJ whole genome shotgun (WGS) entry which is preliminary data.</text>
</comment>
<evidence type="ECO:0000313" key="1">
    <source>
        <dbReference type="EMBL" id="RMM04675.1"/>
    </source>
</evidence>
<dbReference type="Proteomes" id="UP000269872">
    <property type="component" value="Unassembled WGS sequence"/>
</dbReference>
<evidence type="ECO:0000313" key="3">
    <source>
        <dbReference type="Proteomes" id="UP000269872"/>
    </source>
</evidence>
<name>A0A0P9KN27_9PSED</name>
<gene>
    <name evidence="2" type="ORF">ALP05_100539</name>
    <name evidence="1" type="ORF">ALQ84_100515</name>
</gene>
<accession>A0A0P9KN27</accession>
<dbReference type="EMBL" id="RBUY01000241">
    <property type="protein sequence ID" value="RMV67535.1"/>
    <property type="molecule type" value="Genomic_DNA"/>
</dbReference>
<organism evidence="1 4">
    <name type="scientific">Pseudomonas caricapapayae</name>
    <dbReference type="NCBI Taxonomy" id="46678"/>
    <lineage>
        <taxon>Bacteria</taxon>
        <taxon>Pseudomonadati</taxon>
        <taxon>Pseudomonadota</taxon>
        <taxon>Gammaproteobacteria</taxon>
        <taxon>Pseudomonadales</taxon>
        <taxon>Pseudomonadaceae</taxon>
        <taxon>Pseudomonas</taxon>
    </lineage>
</organism>
<dbReference type="Gene3D" id="3.90.1720.70">
    <property type="match status" value="1"/>
</dbReference>
<protein>
    <submittedName>
        <fullName evidence="1">Putative cytoplasmic protein</fullName>
    </submittedName>
</protein>